<evidence type="ECO:0000313" key="6">
    <source>
        <dbReference type="Proteomes" id="UP000242188"/>
    </source>
</evidence>
<dbReference type="EMBL" id="NEDP02003722">
    <property type="protein sequence ID" value="OWF48100.1"/>
    <property type="molecule type" value="Genomic_DNA"/>
</dbReference>
<protein>
    <recommendedName>
        <fullName evidence="7">Glutathione peroxidase</fullName>
    </recommendedName>
</protein>
<keyword evidence="4" id="KW-0732">Signal</keyword>
<dbReference type="Gene3D" id="3.40.30.10">
    <property type="entry name" value="Glutaredoxin"/>
    <property type="match status" value="1"/>
</dbReference>
<evidence type="ECO:0000256" key="3">
    <source>
        <dbReference type="ARBA" id="ARBA00023002"/>
    </source>
</evidence>
<feature type="signal peptide" evidence="4">
    <location>
        <begin position="1"/>
        <end position="24"/>
    </location>
</feature>
<dbReference type="STRING" id="6573.A0A210QH59"/>
<gene>
    <name evidence="5" type="ORF">KP79_PYT03810</name>
</gene>
<dbReference type="GO" id="GO:0004601">
    <property type="term" value="F:peroxidase activity"/>
    <property type="evidence" value="ECO:0007669"/>
    <property type="project" value="UniProtKB-KW"/>
</dbReference>
<reference evidence="5 6" key="1">
    <citation type="journal article" date="2017" name="Nat. Ecol. Evol.">
        <title>Scallop genome provides insights into evolution of bilaterian karyotype and development.</title>
        <authorList>
            <person name="Wang S."/>
            <person name="Zhang J."/>
            <person name="Jiao W."/>
            <person name="Li J."/>
            <person name="Xun X."/>
            <person name="Sun Y."/>
            <person name="Guo X."/>
            <person name="Huan P."/>
            <person name="Dong B."/>
            <person name="Zhang L."/>
            <person name="Hu X."/>
            <person name="Sun X."/>
            <person name="Wang J."/>
            <person name="Zhao C."/>
            <person name="Wang Y."/>
            <person name="Wang D."/>
            <person name="Huang X."/>
            <person name="Wang R."/>
            <person name="Lv J."/>
            <person name="Li Y."/>
            <person name="Zhang Z."/>
            <person name="Liu B."/>
            <person name="Lu W."/>
            <person name="Hui Y."/>
            <person name="Liang J."/>
            <person name="Zhou Z."/>
            <person name="Hou R."/>
            <person name="Li X."/>
            <person name="Liu Y."/>
            <person name="Li H."/>
            <person name="Ning X."/>
            <person name="Lin Y."/>
            <person name="Zhao L."/>
            <person name="Xing Q."/>
            <person name="Dou J."/>
            <person name="Li Y."/>
            <person name="Mao J."/>
            <person name="Guo H."/>
            <person name="Dou H."/>
            <person name="Li T."/>
            <person name="Mu C."/>
            <person name="Jiang W."/>
            <person name="Fu Q."/>
            <person name="Fu X."/>
            <person name="Miao Y."/>
            <person name="Liu J."/>
            <person name="Yu Q."/>
            <person name="Li R."/>
            <person name="Liao H."/>
            <person name="Li X."/>
            <person name="Kong Y."/>
            <person name="Jiang Z."/>
            <person name="Chourrout D."/>
            <person name="Li R."/>
            <person name="Bao Z."/>
        </authorList>
    </citation>
    <scope>NUCLEOTIDE SEQUENCE [LARGE SCALE GENOMIC DNA]</scope>
    <source>
        <strain evidence="5 6">PY_sf001</strain>
    </source>
</reference>
<keyword evidence="6" id="KW-1185">Reference proteome</keyword>
<name>A0A210QH59_MIZYE</name>
<dbReference type="PROSITE" id="PS51355">
    <property type="entry name" value="GLUTATHIONE_PEROXID_3"/>
    <property type="match status" value="1"/>
</dbReference>
<proteinExistence type="inferred from homology"/>
<dbReference type="Proteomes" id="UP000242188">
    <property type="component" value="Unassembled WGS sequence"/>
</dbReference>
<keyword evidence="3" id="KW-0560">Oxidoreductase</keyword>
<accession>A0A210QH59</accession>
<dbReference type="SUPFAM" id="SSF52833">
    <property type="entry name" value="Thioredoxin-like"/>
    <property type="match status" value="1"/>
</dbReference>
<dbReference type="InterPro" id="IPR036249">
    <property type="entry name" value="Thioredoxin-like_sf"/>
</dbReference>
<organism evidence="5 6">
    <name type="scientific">Mizuhopecten yessoensis</name>
    <name type="common">Japanese scallop</name>
    <name type="synonym">Patinopecten yessoensis</name>
    <dbReference type="NCBI Taxonomy" id="6573"/>
    <lineage>
        <taxon>Eukaryota</taxon>
        <taxon>Metazoa</taxon>
        <taxon>Spiralia</taxon>
        <taxon>Lophotrochozoa</taxon>
        <taxon>Mollusca</taxon>
        <taxon>Bivalvia</taxon>
        <taxon>Autobranchia</taxon>
        <taxon>Pteriomorphia</taxon>
        <taxon>Pectinida</taxon>
        <taxon>Pectinoidea</taxon>
        <taxon>Pectinidae</taxon>
        <taxon>Mizuhopecten</taxon>
    </lineage>
</organism>
<evidence type="ECO:0000313" key="5">
    <source>
        <dbReference type="EMBL" id="OWF48100.1"/>
    </source>
</evidence>
<comment type="caution">
    <text evidence="5">The sequence shown here is derived from an EMBL/GenBank/DDBJ whole genome shotgun (WGS) entry which is preliminary data.</text>
</comment>
<keyword evidence="2" id="KW-0575">Peroxidase</keyword>
<evidence type="ECO:0000256" key="1">
    <source>
        <dbReference type="ARBA" id="ARBA00006926"/>
    </source>
</evidence>
<evidence type="ECO:0000256" key="4">
    <source>
        <dbReference type="SAM" id="SignalP"/>
    </source>
</evidence>
<dbReference type="AlphaFoldDB" id="A0A210QH59"/>
<evidence type="ECO:0008006" key="7">
    <source>
        <dbReference type="Google" id="ProtNLM"/>
    </source>
</evidence>
<dbReference type="OrthoDB" id="446890at2759"/>
<comment type="similarity">
    <text evidence="1">Belongs to the glutathione peroxidase family.</text>
</comment>
<feature type="chain" id="PRO_5013143444" description="Glutathione peroxidase" evidence="4">
    <location>
        <begin position="25"/>
        <end position="71"/>
    </location>
</feature>
<evidence type="ECO:0000256" key="2">
    <source>
        <dbReference type="ARBA" id="ARBA00022559"/>
    </source>
</evidence>
<sequence length="71" mass="7564">MSGQSSGGVAVFAAFFGLLSSVSGQTVVCSQPANSTSSVYDFSIQDIYQQRTMNLSEYRGKVLLVVNVATY</sequence>
<dbReference type="InterPro" id="IPR000889">
    <property type="entry name" value="Glutathione_peroxidase"/>
</dbReference>
<dbReference type="GO" id="GO:0006979">
    <property type="term" value="P:response to oxidative stress"/>
    <property type="evidence" value="ECO:0007669"/>
    <property type="project" value="InterPro"/>
</dbReference>